<dbReference type="Proteomes" id="UP001157418">
    <property type="component" value="Unassembled WGS sequence"/>
</dbReference>
<dbReference type="AlphaFoldDB" id="A0AAU9NRQ1"/>
<accession>A0AAU9NRQ1</accession>
<evidence type="ECO:0000313" key="3">
    <source>
        <dbReference type="Proteomes" id="UP001157418"/>
    </source>
</evidence>
<dbReference type="InterPro" id="IPR007321">
    <property type="entry name" value="Transposase_28"/>
</dbReference>
<reference evidence="2 3" key="1">
    <citation type="submission" date="2022-01" db="EMBL/GenBank/DDBJ databases">
        <authorList>
            <person name="Xiong W."/>
            <person name="Schranz E."/>
        </authorList>
    </citation>
    <scope>NUCLEOTIDE SEQUENCE [LARGE SCALE GENOMIC DNA]</scope>
</reference>
<evidence type="ECO:0000313" key="2">
    <source>
        <dbReference type="EMBL" id="CAH1440448.1"/>
    </source>
</evidence>
<evidence type="ECO:0000259" key="1">
    <source>
        <dbReference type="Pfam" id="PF04195"/>
    </source>
</evidence>
<proteinExistence type="predicted"/>
<keyword evidence="3" id="KW-1185">Reference proteome</keyword>
<dbReference type="EMBL" id="CAKMRJ010005412">
    <property type="protein sequence ID" value="CAH1440448.1"/>
    <property type="molecule type" value="Genomic_DNA"/>
</dbReference>
<dbReference type="Pfam" id="PF04195">
    <property type="entry name" value="Transposase_28"/>
    <property type="match status" value="1"/>
</dbReference>
<gene>
    <name evidence="2" type="ORF">LVIROSA_LOCUS26584</name>
</gene>
<comment type="caution">
    <text evidence="2">The sequence shown here is derived from an EMBL/GenBank/DDBJ whole genome shotgun (WGS) entry which is preliminary data.</text>
</comment>
<name>A0AAU9NRQ1_9ASTR</name>
<sequence length="202" mass="22953">MDSPISVVPTPYQFDVLQHKYGFLPEDGMTFRGENDSFINPHAGKIGIYVKHFDDGYRIPKCDFFREVLHHHKVHINQLVPNRVNKVVAVEMLCRAHGIAPDLWPSRSALIDPWTLDGVVESSDKKIVEEEVMEDNKDGIIPMVNKHKAVWQSVSDADARDLALVWRLRPRHLDGGSSKIGTVQNEVIDIVDNRNVEENVVL</sequence>
<organism evidence="2 3">
    <name type="scientific">Lactuca virosa</name>
    <dbReference type="NCBI Taxonomy" id="75947"/>
    <lineage>
        <taxon>Eukaryota</taxon>
        <taxon>Viridiplantae</taxon>
        <taxon>Streptophyta</taxon>
        <taxon>Embryophyta</taxon>
        <taxon>Tracheophyta</taxon>
        <taxon>Spermatophyta</taxon>
        <taxon>Magnoliopsida</taxon>
        <taxon>eudicotyledons</taxon>
        <taxon>Gunneridae</taxon>
        <taxon>Pentapetalae</taxon>
        <taxon>asterids</taxon>
        <taxon>campanulids</taxon>
        <taxon>Asterales</taxon>
        <taxon>Asteraceae</taxon>
        <taxon>Cichorioideae</taxon>
        <taxon>Cichorieae</taxon>
        <taxon>Lactucinae</taxon>
        <taxon>Lactuca</taxon>
    </lineage>
</organism>
<protein>
    <recommendedName>
        <fullName evidence="1">Transposase (putative) gypsy type domain-containing protein</fullName>
    </recommendedName>
</protein>
<feature type="domain" description="Transposase (putative) gypsy type" evidence="1">
    <location>
        <begin position="49"/>
        <end position="102"/>
    </location>
</feature>